<evidence type="ECO:0000313" key="5">
    <source>
        <dbReference type="Proteomes" id="UP001595583"/>
    </source>
</evidence>
<dbReference type="Pfam" id="PF00583">
    <property type="entry name" value="Acetyltransf_1"/>
    <property type="match status" value="1"/>
</dbReference>
<evidence type="ECO:0000259" key="3">
    <source>
        <dbReference type="PROSITE" id="PS51186"/>
    </source>
</evidence>
<protein>
    <submittedName>
        <fullName evidence="4">GNAT family N-acetyltransferase</fullName>
        <ecNumber evidence="4">2.3.-.-</ecNumber>
    </submittedName>
</protein>
<accession>A0ABV7K906</accession>
<keyword evidence="5" id="KW-1185">Reference proteome</keyword>
<dbReference type="Proteomes" id="UP001595583">
    <property type="component" value="Unassembled WGS sequence"/>
</dbReference>
<evidence type="ECO:0000313" key="4">
    <source>
        <dbReference type="EMBL" id="MFC3205604.1"/>
    </source>
</evidence>
<dbReference type="Gene3D" id="3.40.630.30">
    <property type="match status" value="1"/>
</dbReference>
<dbReference type="EMBL" id="JBHRTK010000006">
    <property type="protein sequence ID" value="MFC3205604.1"/>
    <property type="molecule type" value="Genomic_DNA"/>
</dbReference>
<proteinExistence type="predicted"/>
<dbReference type="InterPro" id="IPR050832">
    <property type="entry name" value="Bact_Acetyltransf"/>
</dbReference>
<comment type="caution">
    <text evidence="4">The sequence shown here is derived from an EMBL/GenBank/DDBJ whole genome shotgun (WGS) entry which is preliminary data.</text>
</comment>
<dbReference type="InterPro" id="IPR000182">
    <property type="entry name" value="GNAT_dom"/>
</dbReference>
<dbReference type="PANTHER" id="PTHR43877:SF2">
    <property type="entry name" value="AMINOALKYLPHOSPHONATE N-ACETYLTRANSFERASE-RELATED"/>
    <property type="match status" value="1"/>
</dbReference>
<gene>
    <name evidence="4" type="ORF">ACFOHJ_05210</name>
</gene>
<dbReference type="PROSITE" id="PS51186">
    <property type="entry name" value="GNAT"/>
    <property type="match status" value="1"/>
</dbReference>
<dbReference type="CDD" id="cd04301">
    <property type="entry name" value="NAT_SF"/>
    <property type="match status" value="1"/>
</dbReference>
<dbReference type="EC" id="2.3.-.-" evidence="4"/>
<dbReference type="PANTHER" id="PTHR43877">
    <property type="entry name" value="AMINOALKYLPHOSPHONATE N-ACETYLTRANSFERASE-RELATED-RELATED"/>
    <property type="match status" value="1"/>
</dbReference>
<evidence type="ECO:0000256" key="1">
    <source>
        <dbReference type="ARBA" id="ARBA00022679"/>
    </source>
</evidence>
<evidence type="ECO:0000256" key="2">
    <source>
        <dbReference type="ARBA" id="ARBA00023315"/>
    </source>
</evidence>
<reference evidence="5" key="1">
    <citation type="journal article" date="2019" name="Int. J. Syst. Evol. Microbiol.">
        <title>The Global Catalogue of Microorganisms (GCM) 10K type strain sequencing project: providing services to taxonomists for standard genome sequencing and annotation.</title>
        <authorList>
            <consortium name="The Broad Institute Genomics Platform"/>
            <consortium name="The Broad Institute Genome Sequencing Center for Infectious Disease"/>
            <person name="Wu L."/>
            <person name="Ma J."/>
        </authorList>
    </citation>
    <scope>NUCLEOTIDE SEQUENCE [LARGE SCALE GENOMIC DNA]</scope>
    <source>
        <strain evidence="5">KCTC 52165</strain>
    </source>
</reference>
<keyword evidence="1 4" id="KW-0808">Transferase</keyword>
<organism evidence="4 5">
    <name type="scientific">Aquamicrobium soli</name>
    <dbReference type="NCBI Taxonomy" id="1811518"/>
    <lineage>
        <taxon>Bacteria</taxon>
        <taxon>Pseudomonadati</taxon>
        <taxon>Pseudomonadota</taxon>
        <taxon>Alphaproteobacteria</taxon>
        <taxon>Hyphomicrobiales</taxon>
        <taxon>Phyllobacteriaceae</taxon>
        <taxon>Aquamicrobium</taxon>
    </lineage>
</organism>
<dbReference type="InterPro" id="IPR016181">
    <property type="entry name" value="Acyl_CoA_acyltransferase"/>
</dbReference>
<dbReference type="RefSeq" id="WP_378219228.1">
    <property type="nucleotide sequence ID" value="NZ_JBHRTK010000006.1"/>
</dbReference>
<sequence length="153" mass="16530">MTVTVEPMTGDDVEPAARLRMAAFFSGSDRTLEQDMAGLRGLVAEAGGFQVSLVACMGDELAGSVLLVRDELDARHDVGPWLAGLVVAPQARQRGIGSVLVKAVEAHAGAHGIERLYLYTWEARRFYALLGWRAVETFDDGGEPAMLISRRLS</sequence>
<keyword evidence="2 4" id="KW-0012">Acyltransferase</keyword>
<dbReference type="SUPFAM" id="SSF55729">
    <property type="entry name" value="Acyl-CoA N-acyltransferases (Nat)"/>
    <property type="match status" value="1"/>
</dbReference>
<feature type="domain" description="N-acetyltransferase" evidence="3">
    <location>
        <begin position="3"/>
        <end position="153"/>
    </location>
</feature>
<name>A0ABV7K906_9HYPH</name>
<dbReference type="GO" id="GO:0016746">
    <property type="term" value="F:acyltransferase activity"/>
    <property type="evidence" value="ECO:0007669"/>
    <property type="project" value="UniProtKB-KW"/>
</dbReference>